<accession>A0A545T5X1</accession>
<keyword evidence="1" id="KW-0479">Metal-binding</keyword>
<evidence type="ECO:0000259" key="2">
    <source>
        <dbReference type="PROSITE" id="PS51819"/>
    </source>
</evidence>
<dbReference type="GO" id="GO:0046872">
    <property type="term" value="F:metal ion binding"/>
    <property type="evidence" value="ECO:0007669"/>
    <property type="project" value="UniProtKB-KW"/>
</dbReference>
<feature type="domain" description="VOC" evidence="2">
    <location>
        <begin position="6"/>
        <end position="132"/>
    </location>
</feature>
<dbReference type="InterPro" id="IPR004360">
    <property type="entry name" value="Glyas_Fos-R_dOase_dom"/>
</dbReference>
<evidence type="ECO:0000313" key="3">
    <source>
        <dbReference type="EMBL" id="TQV72613.1"/>
    </source>
</evidence>
<dbReference type="OrthoDB" id="9800438at2"/>
<dbReference type="Gene3D" id="3.10.180.10">
    <property type="entry name" value="2,3-Dihydroxybiphenyl 1,2-Dioxygenase, domain 1"/>
    <property type="match status" value="1"/>
</dbReference>
<dbReference type="Pfam" id="PF00903">
    <property type="entry name" value="Glyoxalase"/>
    <property type="match status" value="1"/>
</dbReference>
<keyword evidence="4" id="KW-1185">Reference proteome</keyword>
<dbReference type="PANTHER" id="PTHR36113:SF6">
    <property type="entry name" value="FOSFOMYCIN RESISTANCE PROTEIN FOSX"/>
    <property type="match status" value="1"/>
</dbReference>
<proteinExistence type="predicted"/>
<dbReference type="EMBL" id="VHSG01000019">
    <property type="protein sequence ID" value="TQV72613.1"/>
    <property type="molecule type" value="Genomic_DNA"/>
</dbReference>
<gene>
    <name evidence="3" type="ORF">FKG94_18130</name>
</gene>
<evidence type="ECO:0000256" key="1">
    <source>
        <dbReference type="ARBA" id="ARBA00022723"/>
    </source>
</evidence>
<organism evidence="3 4">
    <name type="scientific">Exilibacterium tricleocarpae</name>
    <dbReference type="NCBI Taxonomy" id="2591008"/>
    <lineage>
        <taxon>Bacteria</taxon>
        <taxon>Pseudomonadati</taxon>
        <taxon>Pseudomonadota</taxon>
        <taxon>Gammaproteobacteria</taxon>
        <taxon>Cellvibrionales</taxon>
        <taxon>Cellvibrionaceae</taxon>
        <taxon>Exilibacterium</taxon>
    </lineage>
</organism>
<dbReference type="Proteomes" id="UP000319732">
    <property type="component" value="Unassembled WGS sequence"/>
</dbReference>
<evidence type="ECO:0000313" key="4">
    <source>
        <dbReference type="Proteomes" id="UP000319732"/>
    </source>
</evidence>
<dbReference type="InterPro" id="IPR029068">
    <property type="entry name" value="Glyas_Bleomycin-R_OHBP_Dase"/>
</dbReference>
<dbReference type="PANTHER" id="PTHR36113">
    <property type="entry name" value="LYASE, PUTATIVE-RELATED-RELATED"/>
    <property type="match status" value="1"/>
</dbReference>
<sequence>MIDINGIAHTQLTVNDMARSRVFYRKLLHETFGMTIQYDDAQVFYCIGGRTGLVITPAEEQYRGERFKQRRVGLHHLCFRVRAREDIDKLYQVLIDMEATIVHPPEAGHWAPGYYSVLFEDPDGIRLEANYVPGRGNLDVIDGEPLPVPDDMGGDPSR</sequence>
<dbReference type="AlphaFoldDB" id="A0A545T5X1"/>
<dbReference type="SUPFAM" id="SSF54593">
    <property type="entry name" value="Glyoxalase/Bleomycin resistance protein/Dihydroxybiphenyl dioxygenase"/>
    <property type="match status" value="1"/>
</dbReference>
<protein>
    <submittedName>
        <fullName evidence="3">VOC family protein</fullName>
    </submittedName>
</protein>
<name>A0A545T5X1_9GAMM</name>
<dbReference type="InterPro" id="IPR051332">
    <property type="entry name" value="Fosfomycin_Res_Enzymes"/>
</dbReference>
<dbReference type="InterPro" id="IPR037523">
    <property type="entry name" value="VOC_core"/>
</dbReference>
<reference evidence="3 4" key="1">
    <citation type="submission" date="2019-06" db="EMBL/GenBank/DDBJ databases">
        <title>Whole genome sequence for Cellvibrionaceae sp. R142.</title>
        <authorList>
            <person name="Wang G."/>
        </authorList>
    </citation>
    <scope>NUCLEOTIDE SEQUENCE [LARGE SCALE GENOMIC DNA]</scope>
    <source>
        <strain evidence="3 4">R142</strain>
    </source>
</reference>
<comment type="caution">
    <text evidence="3">The sequence shown here is derived from an EMBL/GenBank/DDBJ whole genome shotgun (WGS) entry which is preliminary data.</text>
</comment>
<dbReference type="PROSITE" id="PS51819">
    <property type="entry name" value="VOC"/>
    <property type="match status" value="1"/>
</dbReference>
<dbReference type="RefSeq" id="WP_142928343.1">
    <property type="nucleotide sequence ID" value="NZ_ML660098.1"/>
</dbReference>